<evidence type="ECO:0000256" key="3">
    <source>
        <dbReference type="SAM" id="MobiDB-lite"/>
    </source>
</evidence>
<dbReference type="STRING" id="27342.A0A0H2RYY9"/>
<dbReference type="SUPFAM" id="SSF103473">
    <property type="entry name" value="MFS general substrate transporter"/>
    <property type="match status" value="1"/>
</dbReference>
<dbReference type="InParanoid" id="A0A0H2RYY9"/>
<comment type="subcellular location">
    <subcellularLocation>
        <location evidence="1">Cell inner membrane</location>
        <topology evidence="1">Multi-pass membrane protein</topology>
    </subcellularLocation>
</comment>
<keyword evidence="2" id="KW-1003">Cell membrane</keyword>
<reference evidence="5 6" key="1">
    <citation type="submission" date="2015-04" db="EMBL/GenBank/DDBJ databases">
        <title>Complete genome sequence of Schizopora paradoxa KUC8140, a cosmopolitan wood degrader in East Asia.</title>
        <authorList>
            <consortium name="DOE Joint Genome Institute"/>
            <person name="Min B."/>
            <person name="Park H."/>
            <person name="Jang Y."/>
            <person name="Kim J.-J."/>
            <person name="Kim K.H."/>
            <person name="Pangilinan J."/>
            <person name="Lipzen A."/>
            <person name="Riley R."/>
            <person name="Grigoriev I.V."/>
            <person name="Spatafora J.W."/>
            <person name="Choi I.-G."/>
        </authorList>
    </citation>
    <scope>NUCLEOTIDE SEQUENCE [LARGE SCALE GENOMIC DNA]</scope>
    <source>
        <strain evidence="5 6">KUC8140</strain>
    </source>
</reference>
<feature type="transmembrane region" description="Helical" evidence="4">
    <location>
        <begin position="57"/>
        <end position="76"/>
    </location>
</feature>
<feature type="region of interest" description="Disordered" evidence="3">
    <location>
        <begin position="443"/>
        <end position="492"/>
    </location>
</feature>
<organism evidence="5 6">
    <name type="scientific">Schizopora paradoxa</name>
    <dbReference type="NCBI Taxonomy" id="27342"/>
    <lineage>
        <taxon>Eukaryota</taxon>
        <taxon>Fungi</taxon>
        <taxon>Dikarya</taxon>
        <taxon>Basidiomycota</taxon>
        <taxon>Agaricomycotina</taxon>
        <taxon>Agaricomycetes</taxon>
        <taxon>Hymenochaetales</taxon>
        <taxon>Schizoporaceae</taxon>
        <taxon>Schizopora</taxon>
    </lineage>
</organism>
<dbReference type="EMBL" id="KQ085910">
    <property type="protein sequence ID" value="KLO16924.1"/>
    <property type="molecule type" value="Genomic_DNA"/>
</dbReference>
<feature type="compositionally biased region" description="Low complexity" evidence="3">
    <location>
        <begin position="443"/>
        <end position="453"/>
    </location>
</feature>
<dbReference type="GO" id="GO:0005886">
    <property type="term" value="C:plasma membrane"/>
    <property type="evidence" value="ECO:0007669"/>
    <property type="project" value="UniProtKB-SubCell"/>
</dbReference>
<feature type="transmembrane region" description="Helical" evidence="4">
    <location>
        <begin position="182"/>
        <end position="202"/>
    </location>
</feature>
<gene>
    <name evidence="5" type="ORF">SCHPADRAFT_919715</name>
</gene>
<feature type="transmembrane region" description="Helical" evidence="4">
    <location>
        <begin position="357"/>
        <end position="376"/>
    </location>
</feature>
<evidence type="ECO:0000313" key="5">
    <source>
        <dbReference type="EMBL" id="KLO16924.1"/>
    </source>
</evidence>
<feature type="transmembrane region" description="Helical" evidence="4">
    <location>
        <begin position="300"/>
        <end position="320"/>
    </location>
</feature>
<feature type="transmembrane region" description="Helical" evidence="4">
    <location>
        <begin position="235"/>
        <end position="260"/>
    </location>
</feature>
<evidence type="ECO:0000256" key="2">
    <source>
        <dbReference type="ARBA" id="ARBA00022475"/>
    </source>
</evidence>
<accession>A0A0H2RYY9</accession>
<evidence type="ECO:0000256" key="1">
    <source>
        <dbReference type="ARBA" id="ARBA00004429"/>
    </source>
</evidence>
<feature type="transmembrane region" description="Helical" evidence="4">
    <location>
        <begin position="326"/>
        <end position="345"/>
    </location>
</feature>
<dbReference type="CDD" id="cd17394">
    <property type="entry name" value="MFS_FucP_like"/>
    <property type="match status" value="1"/>
</dbReference>
<name>A0A0H2RYY9_9AGAM</name>
<feature type="transmembrane region" description="Helical" evidence="4">
    <location>
        <begin position="388"/>
        <end position="407"/>
    </location>
</feature>
<sequence>MPIKGVTGSELTQREWAFSFFLVTTLFFTWGFAYGLLDVLNSHFQTVFGISKLQSTLLQLAYFGAYFLWSPWAGVIMKRVGYKKGIHMGLTLYSLGAIFFWPSAKFEAYGGFVGCTFVIGCGLSTLEVAANSYIAVLGSPKYAAARLNFSQGFQGVASFAGPLIASRWFFRGKNATTLDTVQWVYLAVAGLGVVLNILFYFCHLPEISEDALTQEMQEKGLDDDIGPFYKQYRCIFGFVAQMCYVGAQVGVAAFVVNYLVDQGLGISQSKASTMFSLCQVTFTIGRFVGVVILKWVDPALLLSFFALMCSISSICVSQFSGWVGVGFLYTLFFFESICYPCIFTLGTKNLGKHTKKGSGLIVMGVGGGAWYSPAQGGLADKAGTRRSYLVPASGYLAMLVYAVGLVIDQAVKGGFRFYNVEEEEVLRIAMLSASDGLVMLESAAKPPSAGKSAKSVRREDDESEQDRDSGSIEKHGSMEKDYQPPELIEEVK</sequence>
<keyword evidence="4" id="KW-0472">Membrane</keyword>
<feature type="transmembrane region" description="Helical" evidence="4">
    <location>
        <begin position="16"/>
        <end position="37"/>
    </location>
</feature>
<evidence type="ECO:0000256" key="4">
    <source>
        <dbReference type="SAM" id="Phobius"/>
    </source>
</evidence>
<keyword evidence="6" id="KW-1185">Reference proteome</keyword>
<keyword evidence="4" id="KW-0812">Transmembrane</keyword>
<dbReference type="GO" id="GO:0022857">
    <property type="term" value="F:transmembrane transporter activity"/>
    <property type="evidence" value="ECO:0007669"/>
    <property type="project" value="InterPro"/>
</dbReference>
<dbReference type="InterPro" id="IPR011701">
    <property type="entry name" value="MFS"/>
</dbReference>
<dbReference type="Proteomes" id="UP000053477">
    <property type="component" value="Unassembled WGS sequence"/>
</dbReference>
<dbReference type="InterPro" id="IPR050375">
    <property type="entry name" value="MFS_TsgA-like"/>
</dbReference>
<dbReference type="AlphaFoldDB" id="A0A0H2RYY9"/>
<keyword evidence="4" id="KW-1133">Transmembrane helix</keyword>
<dbReference type="PANTHER" id="PTHR43702:SF3">
    <property type="entry name" value="PROTEIN TSGA"/>
    <property type="match status" value="1"/>
</dbReference>
<feature type="transmembrane region" description="Helical" evidence="4">
    <location>
        <begin position="85"/>
        <end position="102"/>
    </location>
</feature>
<feature type="transmembrane region" description="Helical" evidence="4">
    <location>
        <begin position="272"/>
        <end position="293"/>
    </location>
</feature>
<feature type="transmembrane region" description="Helical" evidence="4">
    <location>
        <begin position="108"/>
        <end position="130"/>
    </location>
</feature>
<dbReference type="InterPro" id="IPR036259">
    <property type="entry name" value="MFS_trans_sf"/>
</dbReference>
<proteinExistence type="predicted"/>
<dbReference type="Pfam" id="PF07690">
    <property type="entry name" value="MFS_1"/>
    <property type="match status" value="1"/>
</dbReference>
<dbReference type="OrthoDB" id="546893at2759"/>
<protein>
    <submittedName>
        <fullName evidence="5">MFS general substrate transporter</fullName>
    </submittedName>
</protein>
<dbReference type="Gene3D" id="1.20.1250.20">
    <property type="entry name" value="MFS general substrate transporter like domains"/>
    <property type="match status" value="2"/>
</dbReference>
<feature type="compositionally biased region" description="Basic and acidic residues" evidence="3">
    <location>
        <begin position="456"/>
        <end position="492"/>
    </location>
</feature>
<dbReference type="PANTHER" id="PTHR43702">
    <property type="entry name" value="L-FUCOSE-PROTON SYMPORTER"/>
    <property type="match status" value="1"/>
</dbReference>
<evidence type="ECO:0000313" key="6">
    <source>
        <dbReference type="Proteomes" id="UP000053477"/>
    </source>
</evidence>